<dbReference type="GO" id="GO:0008033">
    <property type="term" value="P:tRNA processing"/>
    <property type="evidence" value="ECO:0007669"/>
    <property type="project" value="UniProtKB-KW"/>
</dbReference>
<dbReference type="GO" id="GO:0019843">
    <property type="term" value="F:rRNA binding"/>
    <property type="evidence" value="ECO:0007669"/>
    <property type="project" value="UniProtKB-KW"/>
</dbReference>
<dbReference type="PANTHER" id="PTHR11207">
    <property type="entry name" value="RIBONUCLEASE III"/>
    <property type="match status" value="1"/>
</dbReference>
<keyword evidence="8" id="KW-0479">Metal-binding</keyword>
<comment type="similarity">
    <text evidence="2">Belongs to the ribonuclease III family.</text>
</comment>
<dbReference type="GO" id="GO:0006364">
    <property type="term" value="P:rRNA processing"/>
    <property type="evidence" value="ECO:0007669"/>
    <property type="project" value="UniProtKB-UniRule"/>
</dbReference>
<accession>Q9S338</accession>
<dbReference type="SMART" id="SM00358">
    <property type="entry name" value="DSRM"/>
    <property type="match status" value="1"/>
</dbReference>
<keyword evidence="8" id="KW-0699">rRNA-binding</keyword>
<keyword evidence="8" id="KW-0819">tRNA processing</keyword>
<dbReference type="Pfam" id="PF14622">
    <property type="entry name" value="Ribonucleas_3_3"/>
    <property type="match status" value="1"/>
</dbReference>
<dbReference type="SMART" id="SM00535">
    <property type="entry name" value="RIBOc"/>
    <property type="match status" value="1"/>
</dbReference>
<dbReference type="EMBL" id="AJ001135">
    <property type="protein sequence ID" value="CAB52818.1"/>
    <property type="molecule type" value="Genomic_DNA"/>
</dbReference>
<dbReference type="Gene3D" id="3.30.160.20">
    <property type="match status" value="1"/>
</dbReference>
<feature type="active site" evidence="8">
    <location>
        <position position="140"/>
    </location>
</feature>
<feature type="binding site" evidence="8">
    <location>
        <position position="137"/>
    </location>
    <ligand>
        <name>Mg(2+)</name>
        <dbReference type="ChEBI" id="CHEBI:18420"/>
    </ligand>
</feature>
<evidence type="ECO:0000256" key="7">
    <source>
        <dbReference type="ARBA" id="ARBA00022884"/>
    </source>
</evidence>
<feature type="domain" description="DRBM" evidence="10">
    <location>
        <begin position="179"/>
        <end position="249"/>
    </location>
</feature>
<keyword evidence="7 8" id="KW-0694">RNA-binding</keyword>
<accession>Q7BWH0</accession>
<organism evidence="12">
    <name type="scientific">Prochlorococcus marinus</name>
    <dbReference type="NCBI Taxonomy" id="1219"/>
    <lineage>
        <taxon>Bacteria</taxon>
        <taxon>Bacillati</taxon>
        <taxon>Cyanobacteriota</taxon>
        <taxon>Cyanophyceae</taxon>
        <taxon>Synechococcales</taxon>
        <taxon>Prochlorococcaceae</taxon>
        <taxon>Prochlorococcus</taxon>
    </lineage>
</organism>
<dbReference type="SUPFAM" id="SSF54768">
    <property type="entry name" value="dsRNA-binding domain-like"/>
    <property type="match status" value="1"/>
</dbReference>
<sequence>MTKKDIVSIVSKERAEEIYGLLTQSNLHSSDIEVIKKNEDYCLKILNEALTHTSFNLSINHERLEFQGDAVLRLAASEYIQSHFPKLSVGDRSALRAQLVSDRWLAKVGYKIGIKTTMLIANKALKDEAATDTICAEGTEALIGALYECLRNIDAIQNWLEPYWNIESEEVLADPHKQNEKSALQEWSQGQGLNKPIYTIKEISKQHGDLKRFYCTVHIQNDFRGEGWGSSRKKAQKEAAKEALKKLTN</sequence>
<keyword evidence="5 8" id="KW-0255">Endonuclease</keyword>
<comment type="subunit">
    <text evidence="8">Homodimer.</text>
</comment>
<keyword evidence="8" id="KW-0698">rRNA processing</keyword>
<keyword evidence="3 8" id="KW-0507">mRNA processing</keyword>
<dbReference type="NCBIfam" id="TIGR02191">
    <property type="entry name" value="RNaseIII"/>
    <property type="match status" value="1"/>
</dbReference>
<dbReference type="SMR" id="Q9S338"/>
<comment type="function">
    <text evidence="8">Digests double-stranded RNA. Involved in the processing of primary rRNA transcript to yield the immediate precursors to the large and small rRNAs (23S and 16S). Processes some mRNAs, and tRNAs when they are encoded in the rRNA operon. Processes pre-crRNA and tracrRNA of type II CRISPR loci if present in the organism.</text>
</comment>
<dbReference type="PANTHER" id="PTHR11207:SF0">
    <property type="entry name" value="RIBONUCLEASE 3"/>
    <property type="match status" value="1"/>
</dbReference>
<evidence type="ECO:0000256" key="2">
    <source>
        <dbReference type="ARBA" id="ARBA00010183"/>
    </source>
</evidence>
<dbReference type="CDD" id="cd00593">
    <property type="entry name" value="RIBOc"/>
    <property type="match status" value="1"/>
</dbReference>
<dbReference type="CDD" id="cd10845">
    <property type="entry name" value="DSRM_RNAse_III_family"/>
    <property type="match status" value="1"/>
</dbReference>
<keyword evidence="8" id="KW-0460">Magnesium</keyword>
<comment type="cofactor">
    <cofactor evidence="8">
        <name>Mg(2+)</name>
        <dbReference type="ChEBI" id="CHEBI:18420"/>
    </cofactor>
</comment>
<feature type="domain" description="RNase III" evidence="11">
    <location>
        <begin position="44"/>
        <end position="147"/>
    </location>
</feature>
<dbReference type="GO" id="GO:0046872">
    <property type="term" value="F:metal ion binding"/>
    <property type="evidence" value="ECO:0007669"/>
    <property type="project" value="UniProtKB-KW"/>
</dbReference>
<evidence type="ECO:0000256" key="5">
    <source>
        <dbReference type="ARBA" id="ARBA00022759"/>
    </source>
</evidence>
<dbReference type="GO" id="GO:0006397">
    <property type="term" value="P:mRNA processing"/>
    <property type="evidence" value="ECO:0007669"/>
    <property type="project" value="UniProtKB-UniRule"/>
</dbReference>
<feature type="binding site" evidence="8">
    <location>
        <position position="140"/>
    </location>
    <ligand>
        <name>Mg(2+)</name>
        <dbReference type="ChEBI" id="CHEBI:18420"/>
    </ligand>
</feature>
<evidence type="ECO:0000256" key="8">
    <source>
        <dbReference type="HAMAP-Rule" id="MF_00104"/>
    </source>
</evidence>
<dbReference type="AlphaFoldDB" id="Q9S338"/>
<dbReference type="GO" id="GO:0010468">
    <property type="term" value="P:regulation of gene expression"/>
    <property type="evidence" value="ECO:0007669"/>
    <property type="project" value="TreeGrafter"/>
</dbReference>
<evidence type="ECO:0000313" key="12">
    <source>
        <dbReference type="EMBL" id="CAB52818.1"/>
    </source>
</evidence>
<evidence type="ECO:0000256" key="6">
    <source>
        <dbReference type="ARBA" id="ARBA00022801"/>
    </source>
</evidence>
<evidence type="ECO:0000259" key="11">
    <source>
        <dbReference type="PROSITE" id="PS50142"/>
    </source>
</evidence>
<dbReference type="InterPro" id="IPR036389">
    <property type="entry name" value="RNase_III_sf"/>
</dbReference>
<dbReference type="GO" id="GO:0003725">
    <property type="term" value="F:double-stranded RNA binding"/>
    <property type="evidence" value="ECO:0007669"/>
    <property type="project" value="TreeGrafter"/>
</dbReference>
<dbReference type="PROSITE" id="PS50142">
    <property type="entry name" value="RNASE_3_2"/>
    <property type="match status" value="1"/>
</dbReference>
<dbReference type="InterPro" id="IPR011907">
    <property type="entry name" value="RNase_III"/>
</dbReference>
<comment type="catalytic activity">
    <reaction evidence="1 8">
        <text>Endonucleolytic cleavage to 5'-phosphomonoester.</text>
        <dbReference type="EC" id="3.1.26.3"/>
    </reaction>
</comment>
<feature type="compositionally biased region" description="Basic and acidic residues" evidence="9">
    <location>
        <begin position="236"/>
        <end position="249"/>
    </location>
</feature>
<keyword evidence="6 8" id="KW-0378">Hydrolase</keyword>
<dbReference type="EC" id="3.1.26.3" evidence="8"/>
<dbReference type="InterPro" id="IPR014720">
    <property type="entry name" value="dsRBD_dom"/>
</dbReference>
<reference evidence="12" key="1">
    <citation type="submission" date="1997-08" db="EMBL/GenBank/DDBJ databases">
        <title>Characterization of RNase P from Prochlorococus marinus.</title>
        <authorList>
            <person name="Hess W.R."/>
            <person name="Fingerhut C."/>
            <person name="Schon A."/>
        </authorList>
    </citation>
    <scope>NUCLEOTIDE SEQUENCE OF 1-4</scope>
    <source>
        <strain evidence="12">CCMP 1375</strain>
    </source>
</reference>
<dbReference type="Pfam" id="PF00035">
    <property type="entry name" value="dsrm"/>
    <property type="match status" value="1"/>
</dbReference>
<comment type="subcellular location">
    <subcellularLocation>
        <location evidence="8">Cytoplasm</location>
    </subcellularLocation>
</comment>
<dbReference type="PROSITE" id="PS50137">
    <property type="entry name" value="DS_RBD"/>
    <property type="match status" value="1"/>
</dbReference>
<keyword evidence="4 8" id="KW-0540">Nuclease</keyword>
<name>Q9S338_PROMR</name>
<proteinExistence type="inferred from homology"/>
<feature type="binding site" evidence="8">
    <location>
        <position position="65"/>
    </location>
    <ligand>
        <name>Mg(2+)</name>
        <dbReference type="ChEBI" id="CHEBI:18420"/>
    </ligand>
</feature>
<dbReference type="InterPro" id="IPR000999">
    <property type="entry name" value="RNase_III_dom"/>
</dbReference>
<evidence type="ECO:0000256" key="9">
    <source>
        <dbReference type="SAM" id="MobiDB-lite"/>
    </source>
</evidence>
<reference evidence="12" key="2">
    <citation type="submission" date="1997-08" db="EMBL/GenBank/DDBJ databases">
        <title>Genes for two endoribonucleases are clustered in Prochlorococcus marinus.</title>
        <authorList>
            <person name="Hess W.R."/>
            <person name="Schon A."/>
        </authorList>
    </citation>
    <scope>NUCLEOTIDE SEQUENCE</scope>
    <source>
        <strain evidence="12">CCMP 1375</strain>
    </source>
</reference>
<evidence type="ECO:0000256" key="4">
    <source>
        <dbReference type="ARBA" id="ARBA00022722"/>
    </source>
</evidence>
<dbReference type="GO" id="GO:0005737">
    <property type="term" value="C:cytoplasm"/>
    <property type="evidence" value="ECO:0007669"/>
    <property type="project" value="UniProtKB-SubCell"/>
</dbReference>
<dbReference type="SUPFAM" id="SSF69065">
    <property type="entry name" value="RNase III domain-like"/>
    <property type="match status" value="1"/>
</dbReference>
<evidence type="ECO:0000256" key="1">
    <source>
        <dbReference type="ARBA" id="ARBA00000109"/>
    </source>
</evidence>
<evidence type="ECO:0000259" key="10">
    <source>
        <dbReference type="PROSITE" id="PS50137"/>
    </source>
</evidence>
<keyword evidence="8" id="KW-0963">Cytoplasm</keyword>
<feature type="active site" evidence="8">
    <location>
        <position position="69"/>
    </location>
</feature>
<protein>
    <recommendedName>
        <fullName evidence="8">Ribonuclease 3</fullName>
        <ecNumber evidence="8">3.1.26.3</ecNumber>
    </recommendedName>
    <alternativeName>
        <fullName evidence="8">Ribonuclease III</fullName>
        <shortName evidence="8">RNase III</shortName>
    </alternativeName>
</protein>
<evidence type="ECO:0000256" key="3">
    <source>
        <dbReference type="ARBA" id="ARBA00022664"/>
    </source>
</evidence>
<dbReference type="HAMAP" id="MF_00104">
    <property type="entry name" value="RNase_III"/>
    <property type="match status" value="1"/>
</dbReference>
<dbReference type="GO" id="GO:0004525">
    <property type="term" value="F:ribonuclease III activity"/>
    <property type="evidence" value="ECO:0007669"/>
    <property type="project" value="UniProtKB-UniRule"/>
</dbReference>
<feature type="region of interest" description="Disordered" evidence="9">
    <location>
        <begin position="227"/>
        <end position="249"/>
    </location>
</feature>
<dbReference type="Gene3D" id="1.10.1520.10">
    <property type="entry name" value="Ribonuclease III domain"/>
    <property type="match status" value="1"/>
</dbReference>
<gene>
    <name evidence="8 12" type="primary">rnc</name>
</gene>